<dbReference type="AlphaFoldDB" id="A0A4Y8QZ15"/>
<reference evidence="1 2" key="1">
    <citation type="submission" date="2019-03" db="EMBL/GenBank/DDBJ databases">
        <title>Cellulosimicrobium funkei JCM14302 Assembly.</title>
        <authorList>
            <person name="Dou T."/>
        </authorList>
    </citation>
    <scope>NUCLEOTIDE SEQUENCE [LARGE SCALE GENOMIC DNA]</scope>
    <source>
        <strain evidence="1 2">JCM 14302</strain>
    </source>
</reference>
<keyword evidence="2" id="KW-1185">Reference proteome</keyword>
<evidence type="ECO:0000313" key="1">
    <source>
        <dbReference type="EMBL" id="TFF04474.1"/>
    </source>
</evidence>
<dbReference type="EMBL" id="SOZH01000012">
    <property type="protein sequence ID" value="TFF04474.1"/>
    <property type="molecule type" value="Genomic_DNA"/>
</dbReference>
<comment type="caution">
    <text evidence="1">The sequence shown here is derived from an EMBL/GenBank/DDBJ whole genome shotgun (WGS) entry which is preliminary data.</text>
</comment>
<organism evidence="1 2">
    <name type="scientific">Cellulosimicrobium funkei</name>
    <dbReference type="NCBI Taxonomy" id="264251"/>
    <lineage>
        <taxon>Bacteria</taxon>
        <taxon>Bacillati</taxon>
        <taxon>Actinomycetota</taxon>
        <taxon>Actinomycetes</taxon>
        <taxon>Micrococcales</taxon>
        <taxon>Promicromonosporaceae</taxon>
        <taxon>Cellulosimicrobium</taxon>
    </lineage>
</organism>
<dbReference type="Proteomes" id="UP000298003">
    <property type="component" value="Unassembled WGS sequence"/>
</dbReference>
<protein>
    <submittedName>
        <fullName evidence="1">Uncharacterized protein</fullName>
    </submittedName>
</protein>
<dbReference type="GeneID" id="95686524"/>
<gene>
    <name evidence="1" type="ORF">E1O70_18740</name>
</gene>
<sequence>MSTPTPHPTSPTLRVRIYRYEQVGPERLIFEGERTDPKCPIPFKGNIEAAEALGPAIGDRFIVGRGDCYFAVVVATPTSGGWFTTYECHCHAVERARAALPRTCPGHQAGEILGAEYITRVDGEPMKIGHWCGTPTDPCIPGEVTPYCRAVSTP</sequence>
<accession>A0A4Y8QZ15</accession>
<name>A0A4Y8QZ15_9MICO</name>
<dbReference type="RefSeq" id="WP_061269334.1">
    <property type="nucleotide sequence ID" value="NZ_SOZH01000012.1"/>
</dbReference>
<proteinExistence type="predicted"/>
<evidence type="ECO:0000313" key="2">
    <source>
        <dbReference type="Proteomes" id="UP000298003"/>
    </source>
</evidence>